<evidence type="ECO:0000259" key="1">
    <source>
        <dbReference type="Pfam" id="PF00326"/>
    </source>
</evidence>
<dbReference type="PANTHER" id="PTHR47381">
    <property type="entry name" value="ALPHA/BETA-HYDROLASES SUPERFAMILY PROTEIN"/>
    <property type="match status" value="1"/>
</dbReference>
<dbReference type="Proteomes" id="UP000008370">
    <property type="component" value="Unassembled WGS sequence"/>
</dbReference>
<evidence type="ECO:0000313" key="3">
    <source>
        <dbReference type="Proteomes" id="UP000008370"/>
    </source>
</evidence>
<dbReference type="RefSeq" id="XP_007396693.1">
    <property type="nucleotide sequence ID" value="XM_007396631.1"/>
</dbReference>
<dbReference type="HOGENOM" id="CLU_048444_2_0_1"/>
<feature type="domain" description="Peptidase S9 prolyl oligopeptidase catalytic" evidence="1">
    <location>
        <begin position="129"/>
        <end position="263"/>
    </location>
</feature>
<protein>
    <recommendedName>
        <fullName evidence="1">Peptidase S9 prolyl oligopeptidase catalytic domain-containing protein</fullName>
    </recommendedName>
</protein>
<organism evidence="2 3">
    <name type="scientific">Phanerochaete carnosa (strain HHB-10118-sp)</name>
    <name type="common">White-rot fungus</name>
    <name type="synonym">Peniophora carnosa</name>
    <dbReference type="NCBI Taxonomy" id="650164"/>
    <lineage>
        <taxon>Eukaryota</taxon>
        <taxon>Fungi</taxon>
        <taxon>Dikarya</taxon>
        <taxon>Basidiomycota</taxon>
        <taxon>Agaricomycotina</taxon>
        <taxon>Agaricomycetes</taxon>
        <taxon>Polyporales</taxon>
        <taxon>Phanerochaetaceae</taxon>
        <taxon>Phanerochaete</taxon>
    </lineage>
</organism>
<dbReference type="STRING" id="650164.K5UVE6"/>
<dbReference type="GeneID" id="18916877"/>
<proteinExistence type="predicted"/>
<keyword evidence="3" id="KW-1185">Reference proteome</keyword>
<dbReference type="Pfam" id="PF00326">
    <property type="entry name" value="Peptidase_S9"/>
    <property type="match status" value="1"/>
</dbReference>
<dbReference type="GO" id="GO:0006508">
    <property type="term" value="P:proteolysis"/>
    <property type="evidence" value="ECO:0007669"/>
    <property type="project" value="InterPro"/>
</dbReference>
<gene>
    <name evidence="2" type="ORF">PHACADRAFT_257525</name>
</gene>
<reference evidence="2 3" key="1">
    <citation type="journal article" date="2012" name="BMC Genomics">
        <title>Comparative genomics of the white-rot fungi, Phanerochaete carnosa and P. chrysosporium, to elucidate the genetic basis of the distinct wood types they colonize.</title>
        <authorList>
            <person name="Suzuki H."/>
            <person name="MacDonald J."/>
            <person name="Syed K."/>
            <person name="Salamov A."/>
            <person name="Hori C."/>
            <person name="Aerts A."/>
            <person name="Henrissat B."/>
            <person name="Wiebenga A."/>
            <person name="vanKuyk P.A."/>
            <person name="Barry K."/>
            <person name="Lindquist E."/>
            <person name="LaButti K."/>
            <person name="Lapidus A."/>
            <person name="Lucas S."/>
            <person name="Coutinho P."/>
            <person name="Gong Y."/>
            <person name="Samejima M."/>
            <person name="Mahadevan R."/>
            <person name="Abou-Zaid M."/>
            <person name="de Vries R.P."/>
            <person name="Igarashi K."/>
            <person name="Yadav J.S."/>
            <person name="Grigoriev I.V."/>
            <person name="Master E.R."/>
        </authorList>
    </citation>
    <scope>NUCLEOTIDE SEQUENCE [LARGE SCALE GENOMIC DNA]</scope>
    <source>
        <strain evidence="2 3">HHB-10118-sp</strain>
    </source>
</reference>
<dbReference type="KEGG" id="pco:PHACADRAFT_257525"/>
<name>K5UVE6_PHACS</name>
<dbReference type="InterPro" id="IPR001375">
    <property type="entry name" value="Peptidase_S9_cat"/>
</dbReference>
<evidence type="ECO:0000313" key="2">
    <source>
        <dbReference type="EMBL" id="EKM53986.1"/>
    </source>
</evidence>
<dbReference type="OrthoDB" id="2152248at2759"/>
<dbReference type="Gene3D" id="3.40.50.1820">
    <property type="entry name" value="alpha/beta hydrolase"/>
    <property type="match status" value="1"/>
</dbReference>
<dbReference type="AlphaFoldDB" id="K5UVE6"/>
<accession>K5UVE6</accession>
<dbReference type="GO" id="GO:0008236">
    <property type="term" value="F:serine-type peptidase activity"/>
    <property type="evidence" value="ECO:0007669"/>
    <property type="project" value="InterPro"/>
</dbReference>
<dbReference type="EMBL" id="JH930473">
    <property type="protein sequence ID" value="EKM53986.1"/>
    <property type="molecule type" value="Genomic_DNA"/>
</dbReference>
<dbReference type="PANTHER" id="PTHR47381:SF3">
    <property type="entry name" value="ALPHA_BETA-HYDROLASES SUPERFAMILY PROTEIN"/>
    <property type="match status" value="1"/>
</dbReference>
<dbReference type="InParanoid" id="K5UVE6"/>
<sequence length="281" mass="30629">MVSRRTVVVAGLPVHVFSGTSLSEITGKVAILFFIHGREETAREYDGRAESIVKQVASKGKSSTDLLVVTFDQRNHGERLVNRAANNRWGEGNDRHAIDMYAMYVGTVRDISYLIDFLPSYLFPGGEADIAEWAVGGMSLGGHATWFALRHEPRLGVGVPINGCPDYLHLMSRRAAASGVAFEPPYVPASFLAYVRANDPAAPHTTPDASNPFAGKKILVLAGAEDTLVPWESSEAFVKKLEVGPDGVKKVILYPGVGHKCTEEMVKETSDFVWEQILSRG</sequence>
<dbReference type="SUPFAM" id="SSF53474">
    <property type="entry name" value="alpha/beta-Hydrolases"/>
    <property type="match status" value="1"/>
</dbReference>
<dbReference type="InterPro" id="IPR029058">
    <property type="entry name" value="AB_hydrolase_fold"/>
</dbReference>